<comment type="caution">
    <text evidence="2">The sequence shown here is derived from an EMBL/GenBank/DDBJ whole genome shotgun (WGS) entry which is preliminary data.</text>
</comment>
<keyword evidence="3" id="KW-1185">Reference proteome</keyword>
<proteinExistence type="predicted"/>
<dbReference type="EMBL" id="LUCM01011472">
    <property type="protein sequence ID" value="KAA0183931.1"/>
    <property type="molecule type" value="Genomic_DNA"/>
</dbReference>
<dbReference type="OrthoDB" id="6238968at2759"/>
<protein>
    <submittedName>
        <fullName evidence="2">Putative Hyaluronidase</fullName>
    </submittedName>
</protein>
<dbReference type="AlphaFoldDB" id="A0A8E0VEL6"/>
<evidence type="ECO:0000313" key="2">
    <source>
        <dbReference type="EMBL" id="KAA0183931.1"/>
    </source>
</evidence>
<feature type="compositionally biased region" description="Pro residues" evidence="1">
    <location>
        <begin position="45"/>
        <end position="60"/>
    </location>
</feature>
<feature type="region of interest" description="Disordered" evidence="1">
    <location>
        <begin position="1"/>
        <end position="74"/>
    </location>
</feature>
<evidence type="ECO:0000256" key="1">
    <source>
        <dbReference type="SAM" id="MobiDB-lite"/>
    </source>
</evidence>
<dbReference type="Proteomes" id="UP000728185">
    <property type="component" value="Unassembled WGS sequence"/>
</dbReference>
<name>A0A8E0VEL6_9TREM</name>
<accession>A0A8E0VEL6</accession>
<gene>
    <name evidence="2" type="ORF">FBUS_04120</name>
</gene>
<dbReference type="Gene3D" id="3.40.630.30">
    <property type="match status" value="1"/>
</dbReference>
<reference evidence="2" key="1">
    <citation type="submission" date="2019-05" db="EMBL/GenBank/DDBJ databases">
        <title>Annotation for the trematode Fasciolopsis buski.</title>
        <authorList>
            <person name="Choi Y.-J."/>
        </authorList>
    </citation>
    <scope>NUCLEOTIDE SEQUENCE</scope>
    <source>
        <strain evidence="2">HT</strain>
        <tissue evidence="2">Whole worm</tissue>
    </source>
</reference>
<organism evidence="2 3">
    <name type="scientific">Fasciolopsis buskii</name>
    <dbReference type="NCBI Taxonomy" id="27845"/>
    <lineage>
        <taxon>Eukaryota</taxon>
        <taxon>Metazoa</taxon>
        <taxon>Spiralia</taxon>
        <taxon>Lophotrochozoa</taxon>
        <taxon>Platyhelminthes</taxon>
        <taxon>Trematoda</taxon>
        <taxon>Digenea</taxon>
        <taxon>Plagiorchiida</taxon>
        <taxon>Echinostomata</taxon>
        <taxon>Echinostomatoidea</taxon>
        <taxon>Fasciolidae</taxon>
        <taxon>Fasciolopsis</taxon>
    </lineage>
</organism>
<evidence type="ECO:0000313" key="3">
    <source>
        <dbReference type="Proteomes" id="UP000728185"/>
    </source>
</evidence>
<sequence>MGPPMQTQPIDDQITTEPNGLISPESQATQPPPVIPAPLLADTAPPSPPLGPTLPPPQVPLIPTDNLTNNPAIPGPGRPSVCVAGGPEALHTALAAHPATLLVEFDDLGLVGFPNGPTPAMLMNHNLGLGLDPPELLLDSVARRLFICLLAALKTVGAHGAHVQLDLVNEQRADLYRRFGFYPVPAASSEQVTVLARLI</sequence>
<feature type="compositionally biased region" description="Polar residues" evidence="1">
    <location>
        <begin position="1"/>
        <end position="29"/>
    </location>
</feature>